<dbReference type="Proteomes" id="UP000321062">
    <property type="component" value="Chromosome"/>
</dbReference>
<evidence type="ECO:0000313" key="2">
    <source>
        <dbReference type="Proteomes" id="UP000321062"/>
    </source>
</evidence>
<proteinExistence type="predicted"/>
<dbReference type="RefSeq" id="WP_147656058.1">
    <property type="nucleotide sequence ID" value="NZ_BMFM01000001.1"/>
</dbReference>
<keyword evidence="2" id="KW-1185">Reference proteome</keyword>
<gene>
    <name evidence="1" type="ORF">FNA67_10995</name>
</gene>
<name>A0A5B9DQL3_9HYPH</name>
<evidence type="ECO:0000313" key="1">
    <source>
        <dbReference type="EMBL" id="QEE20664.1"/>
    </source>
</evidence>
<dbReference type="Gene3D" id="3.40.630.30">
    <property type="match status" value="1"/>
</dbReference>
<sequence>MSIQLLSAAARPDLRPAAEALTAALYPPYMQHDTVSNWAWEALYDPQLADYQTIAVDEAGVVVALGNAIPFLWEDGTELPDEGWDAVLGGGVSDMRAGRKANALSALSIVVAHSQRGSDLADRMLGAMKEAARAKGLGALVAPVRPTRKAQYQLQSFAQYCGWQLPDGAPFDPWVRKHWRLGARIVKVAPRSMVIPGTLAQWQEWTGLRFPQSGEYAFDGGLAPLSVDVERDQAVYVEPNLWMQHQL</sequence>
<protein>
    <submittedName>
        <fullName evidence="1">Uncharacterized protein</fullName>
    </submittedName>
</protein>
<dbReference type="AlphaFoldDB" id="A0A5B9DQL3"/>
<dbReference type="KEGG" id="yti:FNA67_10995"/>
<dbReference type="InterPro" id="IPR016181">
    <property type="entry name" value="Acyl_CoA_acyltransferase"/>
</dbReference>
<reference evidence="1 2" key="1">
    <citation type="journal article" date="2015" name="Int. J. Syst. Evol. Microbiol.">
        <title>Youhaiella tibetensis gen. nov., sp. nov., isolated from subsurface sediment.</title>
        <authorList>
            <person name="Wang Y.X."/>
            <person name="Huang F.Q."/>
            <person name="Nogi Y."/>
            <person name="Pang S.J."/>
            <person name="Wang P.K."/>
            <person name="Lv J."/>
        </authorList>
    </citation>
    <scope>NUCLEOTIDE SEQUENCE [LARGE SCALE GENOMIC DNA]</scope>
    <source>
        <strain evidence="2">fig4</strain>
    </source>
</reference>
<accession>A0A5B9DQL3</accession>
<dbReference type="OrthoDB" id="342444at2"/>
<dbReference type="EMBL" id="CP041690">
    <property type="protein sequence ID" value="QEE20664.1"/>
    <property type="molecule type" value="Genomic_DNA"/>
</dbReference>
<organism evidence="1 2">
    <name type="scientific">Paradevosia tibetensis</name>
    <dbReference type="NCBI Taxonomy" id="1447062"/>
    <lineage>
        <taxon>Bacteria</taxon>
        <taxon>Pseudomonadati</taxon>
        <taxon>Pseudomonadota</taxon>
        <taxon>Alphaproteobacteria</taxon>
        <taxon>Hyphomicrobiales</taxon>
        <taxon>Devosiaceae</taxon>
        <taxon>Paradevosia</taxon>
    </lineage>
</organism>
<dbReference type="SUPFAM" id="SSF55729">
    <property type="entry name" value="Acyl-CoA N-acyltransferases (Nat)"/>
    <property type="match status" value="1"/>
</dbReference>